<accession>A0A0P8WQK3</accession>
<dbReference type="InterPro" id="IPR051198">
    <property type="entry name" value="BchE-like"/>
</dbReference>
<protein>
    <submittedName>
        <fullName evidence="10">Radical SAM superfamily protein</fullName>
    </submittedName>
</protein>
<feature type="domain" description="Radical SAM core" evidence="9">
    <location>
        <begin position="184"/>
        <end position="399"/>
    </location>
</feature>
<feature type="domain" description="B12-binding" evidence="8">
    <location>
        <begin position="12"/>
        <end position="140"/>
    </location>
</feature>
<dbReference type="PANTHER" id="PTHR43409">
    <property type="entry name" value="ANAEROBIC MAGNESIUM-PROTOPORPHYRIN IX MONOMETHYL ESTER CYCLASE-RELATED"/>
    <property type="match status" value="1"/>
</dbReference>
<dbReference type="GO" id="GO:0005829">
    <property type="term" value="C:cytosol"/>
    <property type="evidence" value="ECO:0007669"/>
    <property type="project" value="TreeGrafter"/>
</dbReference>
<dbReference type="InterPro" id="IPR007197">
    <property type="entry name" value="rSAM"/>
</dbReference>
<evidence type="ECO:0000313" key="11">
    <source>
        <dbReference type="Proteomes" id="UP000050326"/>
    </source>
</evidence>
<dbReference type="InterPro" id="IPR058240">
    <property type="entry name" value="rSAM_sf"/>
</dbReference>
<organism evidence="10 11">
    <name type="scientific">Oxobacter pfennigii</name>
    <dbReference type="NCBI Taxonomy" id="36849"/>
    <lineage>
        <taxon>Bacteria</taxon>
        <taxon>Bacillati</taxon>
        <taxon>Bacillota</taxon>
        <taxon>Clostridia</taxon>
        <taxon>Eubacteriales</taxon>
        <taxon>Clostridiaceae</taxon>
        <taxon>Oxobacter</taxon>
    </lineage>
</organism>
<evidence type="ECO:0000256" key="5">
    <source>
        <dbReference type="ARBA" id="ARBA00022723"/>
    </source>
</evidence>
<dbReference type="Pfam" id="PF04055">
    <property type="entry name" value="Radical_SAM"/>
    <property type="match status" value="1"/>
</dbReference>
<dbReference type="Pfam" id="PF02310">
    <property type="entry name" value="B12-binding"/>
    <property type="match status" value="1"/>
</dbReference>
<evidence type="ECO:0000256" key="2">
    <source>
        <dbReference type="ARBA" id="ARBA00022603"/>
    </source>
</evidence>
<dbReference type="PROSITE" id="PS51918">
    <property type="entry name" value="RADICAL_SAM"/>
    <property type="match status" value="1"/>
</dbReference>
<dbReference type="SMART" id="SM00729">
    <property type="entry name" value="Elp3"/>
    <property type="match status" value="1"/>
</dbReference>
<name>A0A0P8WQK3_9CLOT</name>
<dbReference type="STRING" id="36849.OXPF_19120"/>
<dbReference type="InterPro" id="IPR006638">
    <property type="entry name" value="Elp3/MiaA/NifB-like_rSAM"/>
</dbReference>
<dbReference type="SFLD" id="SFLDG01082">
    <property type="entry name" value="B12-binding_domain_containing"/>
    <property type="match status" value="1"/>
</dbReference>
<keyword evidence="6" id="KW-0408">Iron</keyword>
<comment type="caution">
    <text evidence="10">The sequence shown here is derived from an EMBL/GenBank/DDBJ whole genome shotgun (WGS) entry which is preliminary data.</text>
</comment>
<keyword evidence="2" id="KW-0489">Methyltransferase</keyword>
<dbReference type="AlphaFoldDB" id="A0A0P8WQK3"/>
<dbReference type="InterPro" id="IPR023404">
    <property type="entry name" value="rSAM_horseshoe"/>
</dbReference>
<dbReference type="InterPro" id="IPR006158">
    <property type="entry name" value="Cobalamin-bd"/>
</dbReference>
<evidence type="ECO:0000256" key="1">
    <source>
        <dbReference type="ARBA" id="ARBA00001966"/>
    </source>
</evidence>
<dbReference type="GO" id="GO:0046872">
    <property type="term" value="F:metal ion binding"/>
    <property type="evidence" value="ECO:0007669"/>
    <property type="project" value="UniProtKB-KW"/>
</dbReference>
<dbReference type="PANTHER" id="PTHR43409:SF7">
    <property type="entry name" value="BLL1977 PROTEIN"/>
    <property type="match status" value="1"/>
</dbReference>
<dbReference type="Proteomes" id="UP000050326">
    <property type="component" value="Unassembled WGS sequence"/>
</dbReference>
<evidence type="ECO:0000259" key="9">
    <source>
        <dbReference type="PROSITE" id="PS51918"/>
    </source>
</evidence>
<evidence type="ECO:0000256" key="4">
    <source>
        <dbReference type="ARBA" id="ARBA00022691"/>
    </source>
</evidence>
<keyword evidence="11" id="KW-1185">Reference proteome</keyword>
<keyword evidence="5" id="KW-0479">Metal-binding</keyword>
<proteinExistence type="predicted"/>
<gene>
    <name evidence="10" type="ORF">OXPF_19120</name>
</gene>
<dbReference type="GO" id="GO:0051539">
    <property type="term" value="F:4 iron, 4 sulfur cluster binding"/>
    <property type="evidence" value="ECO:0007669"/>
    <property type="project" value="UniProtKB-KW"/>
</dbReference>
<dbReference type="GO" id="GO:0003824">
    <property type="term" value="F:catalytic activity"/>
    <property type="evidence" value="ECO:0007669"/>
    <property type="project" value="InterPro"/>
</dbReference>
<keyword evidence="3" id="KW-0808">Transferase</keyword>
<evidence type="ECO:0000259" key="8">
    <source>
        <dbReference type="PROSITE" id="PS51332"/>
    </source>
</evidence>
<dbReference type="SFLD" id="SFLDG01123">
    <property type="entry name" value="methyltransferase_(Class_B)"/>
    <property type="match status" value="1"/>
</dbReference>
<reference evidence="10 11" key="1">
    <citation type="submission" date="2015-09" db="EMBL/GenBank/DDBJ databases">
        <title>Genome sequence of Oxobacter pfennigii DSM 3222.</title>
        <authorList>
            <person name="Poehlein A."/>
            <person name="Bengelsdorf F.R."/>
            <person name="Schiel-Bengelsdorf B."/>
            <person name="Duerre P."/>
            <person name="Daniel R."/>
        </authorList>
    </citation>
    <scope>NUCLEOTIDE SEQUENCE [LARGE SCALE GENOMIC DNA]</scope>
    <source>
        <strain evidence="10 11">DSM 3222</strain>
    </source>
</reference>
<dbReference type="SFLD" id="SFLDS00029">
    <property type="entry name" value="Radical_SAM"/>
    <property type="match status" value="1"/>
</dbReference>
<dbReference type="EMBL" id="LKET01000029">
    <property type="protein sequence ID" value="KPU44826.1"/>
    <property type="molecule type" value="Genomic_DNA"/>
</dbReference>
<dbReference type="InterPro" id="IPR034466">
    <property type="entry name" value="Methyltransferase_Class_B"/>
</dbReference>
<evidence type="ECO:0000256" key="6">
    <source>
        <dbReference type="ARBA" id="ARBA00023004"/>
    </source>
</evidence>
<sequence length="436" mass="50646">MKLKILLVRPKNLKGMGVLEFVNVEPLELEYLAAICTELQAQYEIYDGSIEKIKFEDKYSNFSYDAVAISGYINSVDKIKNYAKYIKSRNPNAKVIVGGVVAEVVPEYFYCPHIDIIVHSGGFKPFKDLLSCGFSPDFYKDMPGICYKLSGSFIKNEQCIFNVNELPIPDRSHFFKNKDMFHYLNYKPVATMKTSYSCPYKCNFCYCKKLNNGTFISMDLDKIIEEIKVINCHTIWITDDVFLFDRQRLINFAHEIKSQAITKSFIVYSRADFIVNNSDLLPLMKKAGIVMVIVGLEAVEDKNLDNFNKGTDKEINRECVRLLQINGIDCTGLFIAGIDYTRKDFWNLRKWIEESGLKIYTVSIFTPLPGTETYEQYKSEIKDNNLSKFDFLHLHIKPQNMSKTSFYMEFIKLHIPYVKNFLKEYTHKFKKGLKTR</sequence>
<dbReference type="Gene3D" id="3.80.30.20">
    <property type="entry name" value="tm_1862 like domain"/>
    <property type="match status" value="1"/>
</dbReference>
<dbReference type="PROSITE" id="PS51332">
    <property type="entry name" value="B12_BINDING"/>
    <property type="match status" value="1"/>
</dbReference>
<comment type="cofactor">
    <cofactor evidence="1">
        <name>[4Fe-4S] cluster</name>
        <dbReference type="ChEBI" id="CHEBI:49883"/>
    </cofactor>
</comment>
<evidence type="ECO:0000313" key="10">
    <source>
        <dbReference type="EMBL" id="KPU44826.1"/>
    </source>
</evidence>
<evidence type="ECO:0000256" key="3">
    <source>
        <dbReference type="ARBA" id="ARBA00022679"/>
    </source>
</evidence>
<dbReference type="SUPFAM" id="SSF102114">
    <property type="entry name" value="Radical SAM enzymes"/>
    <property type="match status" value="1"/>
</dbReference>
<dbReference type="CDD" id="cd01335">
    <property type="entry name" value="Radical_SAM"/>
    <property type="match status" value="1"/>
</dbReference>
<dbReference type="GO" id="GO:0031419">
    <property type="term" value="F:cobalamin binding"/>
    <property type="evidence" value="ECO:0007669"/>
    <property type="project" value="InterPro"/>
</dbReference>
<dbReference type="Gene3D" id="3.40.50.280">
    <property type="entry name" value="Cobalamin-binding domain"/>
    <property type="match status" value="1"/>
</dbReference>
<keyword evidence="4" id="KW-0949">S-adenosyl-L-methionine</keyword>
<keyword evidence="7" id="KW-0411">Iron-sulfur</keyword>
<evidence type="ECO:0000256" key="7">
    <source>
        <dbReference type="ARBA" id="ARBA00023014"/>
    </source>
</evidence>